<organism evidence="1 2">
    <name type="scientific">Tilletia caries</name>
    <name type="common">wheat bunt fungus</name>
    <dbReference type="NCBI Taxonomy" id="13290"/>
    <lineage>
        <taxon>Eukaryota</taxon>
        <taxon>Fungi</taxon>
        <taxon>Dikarya</taxon>
        <taxon>Basidiomycota</taxon>
        <taxon>Ustilaginomycotina</taxon>
        <taxon>Exobasidiomycetes</taxon>
        <taxon>Tilletiales</taxon>
        <taxon>Tilletiaceae</taxon>
        <taxon>Tilletia</taxon>
    </lineage>
</organism>
<name>A0A177UJI5_9BASI</name>
<reference evidence="1" key="1">
    <citation type="submission" date="2016-04" db="EMBL/GenBank/DDBJ databases">
        <authorList>
            <person name="Nguyen H.D."/>
            <person name="Kesanakurti P."/>
            <person name="Cullis J."/>
            <person name="Levesque C.A."/>
            <person name="Hambleton S."/>
        </authorList>
    </citation>
    <scope>NUCLEOTIDE SEQUENCE</scope>
    <source>
        <strain evidence="1">DAOMC 238032</strain>
    </source>
</reference>
<evidence type="ECO:0000313" key="1">
    <source>
        <dbReference type="EMBL" id="KAE8262674.1"/>
    </source>
</evidence>
<dbReference type="AlphaFoldDB" id="A0A177UJI5"/>
<protein>
    <submittedName>
        <fullName evidence="1">Uncharacterized protein</fullName>
    </submittedName>
</protein>
<sequence length="292" mass="31956">MASSLPNGQNKAPTKVDSTPIFLNEFLKLTLPPIDALAPSLPPAPATSSHLGPAYTTAPLTHWPELRPWSDFPSSIKDALDSMDDNEAYQHVLAPCAFRKGDLPQATLLPSVHLWAIINVWQPMNRIFDLDEEKAHGGYDDAGRLRSPLFIGDHIPQTAAQLDFPIPRQAVFRPAEPAKNSIAALVLVREPWLVDLTTLFSGDKVVLPESTSATPLAAALAEILAYMRTAKKKYAVLTTYTHFVFIRNVGALHGDGDAFGPIEISQPISAVQTDITVYAAIWYWSRLVAAEQ</sequence>
<reference evidence="1" key="2">
    <citation type="journal article" date="2019" name="IMA Fungus">
        <title>Genome sequencing and comparison of five Tilletia species to identify candidate genes for the detection of regulated species infecting wheat.</title>
        <authorList>
            <person name="Nguyen H.D.T."/>
            <person name="Sultana T."/>
            <person name="Kesanakurti P."/>
            <person name="Hambleton S."/>
        </authorList>
    </citation>
    <scope>NUCLEOTIDE SEQUENCE</scope>
    <source>
        <strain evidence="1">DAOMC 238032</strain>
    </source>
</reference>
<dbReference type="Proteomes" id="UP000077671">
    <property type="component" value="Unassembled WGS sequence"/>
</dbReference>
<comment type="caution">
    <text evidence="1">The sequence shown here is derived from an EMBL/GenBank/DDBJ whole genome shotgun (WGS) entry which is preliminary data.</text>
</comment>
<dbReference type="EMBL" id="LWDD02000213">
    <property type="protein sequence ID" value="KAE8262674.1"/>
    <property type="molecule type" value="Genomic_DNA"/>
</dbReference>
<accession>A0A177UJI5</accession>
<proteinExistence type="predicted"/>
<gene>
    <name evidence="1" type="ORF">A4X03_0g2268</name>
</gene>
<evidence type="ECO:0000313" key="2">
    <source>
        <dbReference type="Proteomes" id="UP000077671"/>
    </source>
</evidence>